<reference evidence="2 3" key="1">
    <citation type="journal article" date="2015" name="Nature">
        <title>rRNA introns, odd ribosomes, and small enigmatic genomes across a large radiation of phyla.</title>
        <authorList>
            <person name="Brown C.T."/>
            <person name="Hug L.A."/>
            <person name="Thomas B.C."/>
            <person name="Sharon I."/>
            <person name="Castelle C.J."/>
            <person name="Singh A."/>
            <person name="Wilkins M.J."/>
            <person name="Williams K.H."/>
            <person name="Banfield J.F."/>
        </authorList>
    </citation>
    <scope>NUCLEOTIDE SEQUENCE [LARGE SCALE GENOMIC DNA]</scope>
</reference>
<comment type="caution">
    <text evidence="2">The sequence shown here is derived from an EMBL/GenBank/DDBJ whole genome shotgun (WGS) entry which is preliminary data.</text>
</comment>
<dbReference type="EMBL" id="LCLH01000012">
    <property type="protein sequence ID" value="KKU13831.1"/>
    <property type="molecule type" value="Genomic_DNA"/>
</dbReference>
<gene>
    <name evidence="2" type="ORF">UX20_C0012G0010</name>
</gene>
<dbReference type="Proteomes" id="UP000034911">
    <property type="component" value="Unassembled WGS sequence"/>
</dbReference>
<feature type="region of interest" description="Disordered" evidence="1">
    <location>
        <begin position="1"/>
        <end position="90"/>
    </location>
</feature>
<feature type="compositionally biased region" description="Basic residues" evidence="1">
    <location>
        <begin position="147"/>
        <end position="167"/>
    </location>
</feature>
<evidence type="ECO:0000256" key="1">
    <source>
        <dbReference type="SAM" id="MobiDB-lite"/>
    </source>
</evidence>
<dbReference type="AlphaFoldDB" id="A0A0G1MZM8"/>
<evidence type="ECO:0000313" key="2">
    <source>
        <dbReference type="EMBL" id="KKU13831.1"/>
    </source>
</evidence>
<proteinExistence type="predicted"/>
<sequence>MIERRPFTPPDYQIGHGKVKGTSDYPTQGTSPRDVLLNPHTGKRRMGGRVSIETHSSAQSPEEALIEEEERHLHGEKQKATKEGNNEGFQVGVETVQYPDEMIGTHDSAVLHKSRGKRVGPEISNIGIGRMSSVENSSLRRKDTKPIKYRGTQKPKYKGHGRQTRAT</sequence>
<accession>A0A0G1MZM8</accession>
<feature type="region of interest" description="Disordered" evidence="1">
    <location>
        <begin position="108"/>
        <end position="167"/>
    </location>
</feature>
<name>A0A0G1MZM8_9BACT</name>
<dbReference type="STRING" id="1619050.UX20_C0012G0010"/>
<protein>
    <submittedName>
        <fullName evidence="2">Uncharacterized protein</fullName>
    </submittedName>
</protein>
<feature type="compositionally biased region" description="Basic and acidic residues" evidence="1">
    <location>
        <begin position="69"/>
        <end position="85"/>
    </location>
</feature>
<evidence type="ECO:0000313" key="3">
    <source>
        <dbReference type="Proteomes" id="UP000034911"/>
    </source>
</evidence>
<organism evidence="2 3">
    <name type="scientific">Candidatus Magasanikbacteria bacterium GW2011_GWC2_45_8</name>
    <dbReference type="NCBI Taxonomy" id="1619050"/>
    <lineage>
        <taxon>Bacteria</taxon>
        <taxon>Candidatus Magasanikiibacteriota</taxon>
    </lineage>
</organism>